<feature type="compositionally biased region" description="Polar residues" evidence="12">
    <location>
        <begin position="839"/>
        <end position="848"/>
    </location>
</feature>
<dbReference type="InterPro" id="IPR055414">
    <property type="entry name" value="LRR_R13L4/SHOC2-like"/>
</dbReference>
<dbReference type="GO" id="GO:0005524">
    <property type="term" value="F:ATP binding"/>
    <property type="evidence" value="ECO:0007669"/>
    <property type="project" value="UniProtKB-UniRule"/>
</dbReference>
<feature type="domain" description="Protein kinase" evidence="13">
    <location>
        <begin position="923"/>
        <end position="1216"/>
    </location>
</feature>
<accession>A0ABC9B407</accession>
<evidence type="ECO:0000256" key="3">
    <source>
        <dbReference type="ARBA" id="ARBA00022679"/>
    </source>
</evidence>
<dbReference type="SUPFAM" id="SSF52058">
    <property type="entry name" value="L domain-like"/>
    <property type="match status" value="1"/>
</dbReference>
<dbReference type="InterPro" id="IPR017441">
    <property type="entry name" value="Protein_kinase_ATP_BS"/>
</dbReference>
<keyword evidence="6" id="KW-0418">Kinase</keyword>
<dbReference type="FunFam" id="3.30.200.20:FF:000228">
    <property type="entry name" value="Serine/threonine-protein kinase BIK1"/>
    <property type="match status" value="1"/>
</dbReference>
<dbReference type="AlphaFoldDB" id="A0ABC9B407"/>
<dbReference type="PANTHER" id="PTHR45621">
    <property type="entry name" value="OS01G0588500 PROTEIN-RELATED"/>
    <property type="match status" value="1"/>
</dbReference>
<dbReference type="PROSITE" id="PS50011">
    <property type="entry name" value="PROTEIN_KINASE_DOM"/>
    <property type="match status" value="1"/>
</dbReference>
<feature type="region of interest" description="Disordered" evidence="12">
    <location>
        <begin position="1213"/>
        <end position="1237"/>
    </location>
</feature>
<dbReference type="InterPro" id="IPR002182">
    <property type="entry name" value="NB-ARC"/>
</dbReference>
<feature type="region of interest" description="Disordered" evidence="12">
    <location>
        <begin position="822"/>
        <end position="850"/>
    </location>
</feature>
<dbReference type="PROSITE" id="PS00107">
    <property type="entry name" value="PROTEIN_KINASE_ATP"/>
    <property type="match status" value="1"/>
</dbReference>
<evidence type="ECO:0000256" key="10">
    <source>
        <dbReference type="ARBA" id="ARBA00048679"/>
    </source>
</evidence>
<dbReference type="EMBL" id="OZ075134">
    <property type="protein sequence ID" value="CAL4991014.1"/>
    <property type="molecule type" value="Genomic_DNA"/>
</dbReference>
<dbReference type="GO" id="GO:0009626">
    <property type="term" value="P:plant-type hypersensitive response"/>
    <property type="evidence" value="ECO:0007669"/>
    <property type="project" value="UniProtKB-ARBA"/>
</dbReference>
<dbReference type="InterPro" id="IPR000719">
    <property type="entry name" value="Prot_kinase_dom"/>
</dbReference>
<comment type="catalytic activity">
    <reaction evidence="10">
        <text>L-seryl-[protein] + ATP = O-phospho-L-seryl-[protein] + ADP + H(+)</text>
        <dbReference type="Rhea" id="RHEA:17989"/>
        <dbReference type="Rhea" id="RHEA-COMP:9863"/>
        <dbReference type="Rhea" id="RHEA-COMP:11604"/>
        <dbReference type="ChEBI" id="CHEBI:15378"/>
        <dbReference type="ChEBI" id="CHEBI:29999"/>
        <dbReference type="ChEBI" id="CHEBI:30616"/>
        <dbReference type="ChEBI" id="CHEBI:83421"/>
        <dbReference type="ChEBI" id="CHEBI:456216"/>
        <dbReference type="EC" id="2.7.11.1"/>
    </reaction>
</comment>
<keyword evidence="3" id="KW-0808">Transferase</keyword>
<evidence type="ECO:0000259" key="13">
    <source>
        <dbReference type="PROSITE" id="PS50011"/>
    </source>
</evidence>
<comment type="similarity">
    <text evidence="1">Belongs to the protein kinase superfamily. TKL Ser/Thr protein kinase family. ROCO subfamily.</text>
</comment>
<protein>
    <recommendedName>
        <fullName evidence="2">non-specific serine/threonine protein kinase</fullName>
        <ecNumber evidence="2">2.7.11.1</ecNumber>
    </recommendedName>
</protein>
<keyword evidence="5 11" id="KW-0547">Nucleotide-binding</keyword>
<dbReference type="InterPro" id="IPR058922">
    <property type="entry name" value="WHD_DRP"/>
</dbReference>
<keyword evidence="15" id="KW-1185">Reference proteome</keyword>
<dbReference type="InterPro" id="IPR001245">
    <property type="entry name" value="Ser-Thr/Tyr_kinase_cat_dom"/>
</dbReference>
<dbReference type="FunFam" id="1.10.510.10:FF:000095">
    <property type="entry name" value="protein STRUBBELIG-RECEPTOR FAMILY 8"/>
    <property type="match status" value="1"/>
</dbReference>
<dbReference type="InterPro" id="IPR027417">
    <property type="entry name" value="P-loop_NTPase"/>
</dbReference>
<dbReference type="CDD" id="cd14066">
    <property type="entry name" value="STKc_IRAK"/>
    <property type="match status" value="1"/>
</dbReference>
<dbReference type="SUPFAM" id="SSF56112">
    <property type="entry name" value="Protein kinase-like (PK-like)"/>
    <property type="match status" value="1"/>
</dbReference>
<dbReference type="Gene3D" id="1.10.510.10">
    <property type="entry name" value="Transferase(Phosphotransferase) domain 1"/>
    <property type="match status" value="1"/>
</dbReference>
<evidence type="ECO:0000256" key="12">
    <source>
        <dbReference type="SAM" id="MobiDB-lite"/>
    </source>
</evidence>
<dbReference type="Gene3D" id="3.40.50.300">
    <property type="entry name" value="P-loop containing nucleotide triphosphate hydrolases"/>
    <property type="match status" value="1"/>
</dbReference>
<evidence type="ECO:0000313" key="15">
    <source>
        <dbReference type="Proteomes" id="UP001497457"/>
    </source>
</evidence>
<gene>
    <name evidence="14" type="ORF">URODEC1_LOCUS60468</name>
</gene>
<dbReference type="PRINTS" id="PR00364">
    <property type="entry name" value="DISEASERSIST"/>
</dbReference>
<dbReference type="GO" id="GO:0002758">
    <property type="term" value="P:innate immune response-activating signaling pathway"/>
    <property type="evidence" value="ECO:0007669"/>
    <property type="project" value="UniProtKB-ARBA"/>
</dbReference>
<evidence type="ECO:0000256" key="2">
    <source>
        <dbReference type="ARBA" id="ARBA00012513"/>
    </source>
</evidence>
<feature type="binding site" evidence="11">
    <location>
        <position position="961"/>
    </location>
    <ligand>
        <name>ATP</name>
        <dbReference type="ChEBI" id="CHEBI:30616"/>
    </ligand>
</feature>
<sequence length="1237" mass="139307">MERLEEWLAGDAEQQLRVMSIVGLGGIGKTTLAKEMYYKLGRQFDCRAFARSSQKPDMKMLLTSILLQVRQHLQPEDSELCNLADTIRAHLHHKKYFIIIDDLWASSTWDIIRQAFPDDKCCSRILITTENGVAAQRCCGYNSEHIFKMDPLRDNQSRKLFFSIVQSNQSENHEQFNKISYDIIRKCGGFPLATVTTAGLLATKKKEIEQCNYIRRSLSSNLQSNPTLEGMNEVLLFCYNNLPAHLQACILYLSIYKEDHIILKDDLVKQWVAEGFICAQEGKDMEEVARTYFNELVNAGMIHPVDIKYNGEVLSCNVHYMILNIIRYKSVEENFVTAIDHTQTNLRLADKVRRLSLNFGDAEDAVQPENLRLLQVRSLFLFGLLKSLPSTDEFQLLRVLILHLWGDQDNKSLKLKTVKLFRLRYLQILCNVTLDLQNQMQGLLYMETLKIDSRVNEVPPDIVHLPGLLHLSLLSDTKLPNGIGCMASLQTLGCIDLSRNSEENLIGLGELANLRDLHLACSTTSDNLVKNLQHLGSVLSKLSNLRSLTLLHAGSSNANILETWTSRKNISCEFGSMSSPPALLQELKLLPRVCVFSLLPKWIGKLRLLSILKIEIVALFSEDVDILKGLPVLTDLSLYVHTTPAQRIIFDKEGFSVLKYLKFICATPFIAFMEGAMPTVQRLKLGFSVSTMRQFNPIDIGLKHMTGLEVFFAKIGGAGPDDESGREAANFLVNAAFTNHPSPPVINIEWVEFILDRETEKQADSRIILPMGPSSHMKDQEPSSLMQKPVEEDKKPRTQKENYQIIKEEDVIVEEDTDEPHGIEVNRSGEVTSKHDATRNSMASSSHMQKPEWRPWHARFKYSRITGIFSKIGGKDGNRLISCSSQDSAVSMPPNVKTECDILQSANVKTFSFNNLKAATRNFDPDGFLGEGGFGSVYKGWIHENTLEPCRPGTGIAVAVKRLNLDSWQGHREWLAEVNYLGHFCHPNIVKLIGHCLEDEQRLLVYEFMPRGSLGNHLFRGGSYLQTLSWNLRMKIALGAGKGLAYIHNKIIHRNFKTSNILLDIDYCAKLSGFGLAKDGPGDEESHVSTRVIGTYGYAAPEYIATGHLTAKCDVYSFGVVLLEMLSGRRALDPKRPQGEHNLVEWARPYLAHKRKIFRVLDTRLEGQYSLNGAQTIATLALECLSNSPKKRPCMDAVVTILEELQDKFAEKHQELKAATEHTPTAVSGSKSSRKPC</sequence>
<dbReference type="GO" id="GO:0004674">
    <property type="term" value="F:protein serine/threonine kinase activity"/>
    <property type="evidence" value="ECO:0007669"/>
    <property type="project" value="UniProtKB-EC"/>
</dbReference>
<evidence type="ECO:0000256" key="8">
    <source>
        <dbReference type="ARBA" id="ARBA00022840"/>
    </source>
</evidence>
<dbReference type="InterPro" id="IPR042197">
    <property type="entry name" value="Apaf_helical"/>
</dbReference>
<evidence type="ECO:0000256" key="11">
    <source>
        <dbReference type="PROSITE-ProRule" id="PRU10141"/>
    </source>
</evidence>
<feature type="region of interest" description="Disordered" evidence="12">
    <location>
        <begin position="770"/>
        <end position="799"/>
    </location>
</feature>
<name>A0ABC9B407_9POAL</name>
<dbReference type="Pfam" id="PF07714">
    <property type="entry name" value="PK_Tyr_Ser-Thr"/>
    <property type="match status" value="1"/>
</dbReference>
<feature type="compositionally biased region" description="Basic and acidic residues" evidence="12">
    <location>
        <begin position="789"/>
        <end position="799"/>
    </location>
</feature>
<dbReference type="Gene3D" id="3.30.200.20">
    <property type="entry name" value="Phosphorylase Kinase, domain 1"/>
    <property type="match status" value="1"/>
</dbReference>
<evidence type="ECO:0000256" key="4">
    <source>
        <dbReference type="ARBA" id="ARBA00022737"/>
    </source>
</evidence>
<dbReference type="InterPro" id="IPR050823">
    <property type="entry name" value="Plant_Ser_Thr_Prot_Kinase"/>
</dbReference>
<proteinExistence type="inferred from homology"/>
<dbReference type="EC" id="2.7.11.1" evidence="2"/>
<evidence type="ECO:0000256" key="1">
    <source>
        <dbReference type="ARBA" id="ARBA00008171"/>
    </source>
</evidence>
<reference evidence="14" key="1">
    <citation type="submission" date="2024-10" db="EMBL/GenBank/DDBJ databases">
        <authorList>
            <person name="Ryan C."/>
        </authorList>
    </citation>
    <scope>NUCLEOTIDE SEQUENCE [LARGE SCALE GENOMIC DNA]</scope>
</reference>
<dbReference type="Gene3D" id="1.10.8.430">
    <property type="entry name" value="Helical domain of apoptotic protease-activating factors"/>
    <property type="match status" value="1"/>
</dbReference>
<dbReference type="SUPFAM" id="SSF52540">
    <property type="entry name" value="P-loop containing nucleoside triphosphate hydrolases"/>
    <property type="match status" value="1"/>
</dbReference>
<comment type="catalytic activity">
    <reaction evidence="9">
        <text>L-threonyl-[protein] + ATP = O-phospho-L-threonyl-[protein] + ADP + H(+)</text>
        <dbReference type="Rhea" id="RHEA:46608"/>
        <dbReference type="Rhea" id="RHEA-COMP:11060"/>
        <dbReference type="Rhea" id="RHEA-COMP:11605"/>
        <dbReference type="ChEBI" id="CHEBI:15378"/>
        <dbReference type="ChEBI" id="CHEBI:30013"/>
        <dbReference type="ChEBI" id="CHEBI:30616"/>
        <dbReference type="ChEBI" id="CHEBI:61977"/>
        <dbReference type="ChEBI" id="CHEBI:456216"/>
        <dbReference type="EC" id="2.7.11.1"/>
    </reaction>
</comment>
<dbReference type="InterPro" id="IPR011009">
    <property type="entry name" value="Kinase-like_dom_sf"/>
</dbReference>
<dbReference type="Proteomes" id="UP001497457">
    <property type="component" value="Chromosome 24b"/>
</dbReference>
<feature type="compositionally biased region" description="Polar residues" evidence="12">
    <location>
        <begin position="1222"/>
        <end position="1231"/>
    </location>
</feature>
<evidence type="ECO:0000256" key="6">
    <source>
        <dbReference type="ARBA" id="ARBA00022777"/>
    </source>
</evidence>
<keyword evidence="8 11" id="KW-0067">ATP-binding</keyword>
<dbReference type="InterPro" id="IPR036388">
    <property type="entry name" value="WH-like_DNA-bd_sf"/>
</dbReference>
<keyword evidence="7" id="KW-0611">Plant defense</keyword>
<evidence type="ECO:0000256" key="7">
    <source>
        <dbReference type="ARBA" id="ARBA00022821"/>
    </source>
</evidence>
<evidence type="ECO:0000256" key="5">
    <source>
        <dbReference type="ARBA" id="ARBA00022741"/>
    </source>
</evidence>
<dbReference type="GO" id="GO:0042742">
    <property type="term" value="P:defense response to bacterium"/>
    <property type="evidence" value="ECO:0007669"/>
    <property type="project" value="UniProtKB-ARBA"/>
</dbReference>
<dbReference type="Pfam" id="PF23559">
    <property type="entry name" value="WHD_DRP"/>
    <property type="match status" value="1"/>
</dbReference>
<evidence type="ECO:0000256" key="9">
    <source>
        <dbReference type="ARBA" id="ARBA00047899"/>
    </source>
</evidence>
<dbReference type="Gene3D" id="1.10.10.10">
    <property type="entry name" value="Winged helix-like DNA-binding domain superfamily/Winged helix DNA-binding domain"/>
    <property type="match status" value="1"/>
</dbReference>
<dbReference type="FunFam" id="1.10.10.10:FF:000322">
    <property type="entry name" value="Probable disease resistance protein At1g63360"/>
    <property type="match status" value="1"/>
</dbReference>
<organism evidence="14 15">
    <name type="scientific">Urochloa decumbens</name>
    <dbReference type="NCBI Taxonomy" id="240449"/>
    <lineage>
        <taxon>Eukaryota</taxon>
        <taxon>Viridiplantae</taxon>
        <taxon>Streptophyta</taxon>
        <taxon>Embryophyta</taxon>
        <taxon>Tracheophyta</taxon>
        <taxon>Spermatophyta</taxon>
        <taxon>Magnoliopsida</taxon>
        <taxon>Liliopsida</taxon>
        <taxon>Poales</taxon>
        <taxon>Poaceae</taxon>
        <taxon>PACMAD clade</taxon>
        <taxon>Panicoideae</taxon>
        <taxon>Panicodae</taxon>
        <taxon>Paniceae</taxon>
        <taxon>Melinidinae</taxon>
        <taxon>Urochloa</taxon>
    </lineage>
</organism>
<evidence type="ECO:0000313" key="14">
    <source>
        <dbReference type="EMBL" id="CAL4991014.1"/>
    </source>
</evidence>
<keyword evidence="4" id="KW-0677">Repeat</keyword>
<dbReference type="Pfam" id="PF23598">
    <property type="entry name" value="LRR_14"/>
    <property type="match status" value="1"/>
</dbReference>
<dbReference type="Pfam" id="PF00931">
    <property type="entry name" value="NB-ARC"/>
    <property type="match status" value="1"/>
</dbReference>